<dbReference type="Pfam" id="PF00270">
    <property type="entry name" value="DEAD"/>
    <property type="match status" value="1"/>
</dbReference>
<dbReference type="Pfam" id="PF02889">
    <property type="entry name" value="Sec63"/>
    <property type="match status" value="1"/>
</dbReference>
<keyword evidence="4" id="KW-0347">Helicase</keyword>
<dbReference type="CDD" id="cd18795">
    <property type="entry name" value="SF2_C_Ski2"/>
    <property type="match status" value="1"/>
</dbReference>
<dbReference type="Gene3D" id="3.40.50.300">
    <property type="entry name" value="P-loop containing nucleotide triphosphate hydrolases"/>
    <property type="match status" value="2"/>
</dbReference>
<evidence type="ECO:0000256" key="1">
    <source>
        <dbReference type="ARBA" id="ARBA00010140"/>
    </source>
</evidence>
<dbReference type="InterPro" id="IPR052247">
    <property type="entry name" value="Meiotic_Crossover_Helicase"/>
</dbReference>
<reference evidence="14 15" key="2">
    <citation type="journal article" date="2012" name="Open Biol.">
        <title>Characteristics of nucleosomes and linker DNA regions on the genome of the basidiomycete Mixia osmundae revealed by mono- and dinucleosome mapping.</title>
        <authorList>
            <person name="Nishida H."/>
            <person name="Kondo S."/>
            <person name="Matsumoto T."/>
            <person name="Suzuki Y."/>
            <person name="Yoshikawa H."/>
            <person name="Taylor T.D."/>
            <person name="Sugiyama J."/>
        </authorList>
    </citation>
    <scope>NUCLEOTIDE SEQUENCE [LARGE SCALE GENOMIC DNA]</scope>
    <source>
        <strain evidence="15">CBS 9802 / IAM 14324 / JCM 22182 / KY 12970</strain>
    </source>
</reference>
<dbReference type="Proteomes" id="UP000009131">
    <property type="component" value="Unassembled WGS sequence"/>
</dbReference>
<evidence type="ECO:0000313" key="15">
    <source>
        <dbReference type="Proteomes" id="UP000009131"/>
    </source>
</evidence>
<feature type="region of interest" description="Disordered" evidence="11">
    <location>
        <begin position="1"/>
        <end position="39"/>
    </location>
</feature>
<organism evidence="14 15">
    <name type="scientific">Mixia osmundae (strain CBS 9802 / IAM 14324 / JCM 22182 / KY 12970)</name>
    <dbReference type="NCBI Taxonomy" id="764103"/>
    <lineage>
        <taxon>Eukaryota</taxon>
        <taxon>Fungi</taxon>
        <taxon>Dikarya</taxon>
        <taxon>Basidiomycota</taxon>
        <taxon>Pucciniomycotina</taxon>
        <taxon>Mixiomycetes</taxon>
        <taxon>Mixiales</taxon>
        <taxon>Mixiaceae</taxon>
        <taxon>Mixia</taxon>
    </lineage>
</organism>
<dbReference type="STRING" id="764103.G7DUL1"/>
<gene>
    <name evidence="14" type="primary">Mo00920</name>
    <name evidence="14" type="ORF">E5Q_00920</name>
</gene>
<keyword evidence="6" id="KW-0413">Isomerase</keyword>
<dbReference type="SUPFAM" id="SSF158702">
    <property type="entry name" value="Sec63 N-terminal domain-like"/>
    <property type="match status" value="1"/>
</dbReference>
<dbReference type="InterPro" id="IPR001650">
    <property type="entry name" value="Helicase_C-like"/>
</dbReference>
<dbReference type="Gene3D" id="1.10.10.10">
    <property type="entry name" value="Winged helix-like DNA-binding domain superfamily/Winged helix DNA-binding domain"/>
    <property type="match status" value="1"/>
</dbReference>
<comment type="catalytic activity">
    <reaction evidence="10">
        <text>ATP + H2O = ADP + phosphate + H(+)</text>
        <dbReference type="Rhea" id="RHEA:13065"/>
        <dbReference type="ChEBI" id="CHEBI:15377"/>
        <dbReference type="ChEBI" id="CHEBI:15378"/>
        <dbReference type="ChEBI" id="CHEBI:30616"/>
        <dbReference type="ChEBI" id="CHEBI:43474"/>
        <dbReference type="ChEBI" id="CHEBI:456216"/>
        <dbReference type="EC" id="5.6.2.4"/>
    </reaction>
</comment>
<dbReference type="PANTHER" id="PTHR47835">
    <property type="entry name" value="HFM1, ATP DEPENDENT DNA HELICASE HOMOLOG"/>
    <property type="match status" value="1"/>
</dbReference>
<dbReference type="SMART" id="SM00487">
    <property type="entry name" value="DEXDc"/>
    <property type="match status" value="1"/>
</dbReference>
<dbReference type="InterPro" id="IPR014001">
    <property type="entry name" value="Helicase_ATP-bd"/>
</dbReference>
<dbReference type="OMA" id="VYGYQSH"/>
<dbReference type="SMART" id="SM00490">
    <property type="entry name" value="HELICc"/>
    <property type="match status" value="1"/>
</dbReference>
<evidence type="ECO:0000256" key="9">
    <source>
        <dbReference type="ARBA" id="ARBA00034808"/>
    </source>
</evidence>
<evidence type="ECO:0000256" key="8">
    <source>
        <dbReference type="ARBA" id="ARBA00034617"/>
    </source>
</evidence>
<keyword evidence="3" id="KW-0378">Hydrolase</keyword>
<evidence type="ECO:0000256" key="3">
    <source>
        <dbReference type="ARBA" id="ARBA00022801"/>
    </source>
</evidence>
<accession>G7DUL1</accession>
<dbReference type="GO" id="GO:0043138">
    <property type="term" value="F:3'-5' DNA helicase activity"/>
    <property type="evidence" value="ECO:0007669"/>
    <property type="project" value="UniProtKB-EC"/>
</dbReference>
<evidence type="ECO:0000256" key="4">
    <source>
        <dbReference type="ARBA" id="ARBA00022806"/>
    </source>
</evidence>
<name>G7DUL1_MIXOS</name>
<feature type="compositionally biased region" description="Basic and acidic residues" evidence="11">
    <location>
        <begin position="1"/>
        <end position="18"/>
    </location>
</feature>
<evidence type="ECO:0000256" key="5">
    <source>
        <dbReference type="ARBA" id="ARBA00022840"/>
    </source>
</evidence>
<dbReference type="Pfam" id="PF00271">
    <property type="entry name" value="Helicase_C"/>
    <property type="match status" value="1"/>
</dbReference>
<keyword evidence="7" id="KW-0469">Meiosis</keyword>
<dbReference type="GO" id="GO:0005524">
    <property type="term" value="F:ATP binding"/>
    <property type="evidence" value="ECO:0007669"/>
    <property type="project" value="UniProtKB-KW"/>
</dbReference>
<reference evidence="14 15" key="1">
    <citation type="journal article" date="2011" name="J. Gen. Appl. Microbiol.">
        <title>Draft genome sequencing of the enigmatic basidiomycete Mixia osmundae.</title>
        <authorList>
            <person name="Nishida H."/>
            <person name="Nagatsuka Y."/>
            <person name="Sugiyama J."/>
        </authorList>
    </citation>
    <scope>NUCLEOTIDE SEQUENCE [LARGE SCALE GENOMIC DNA]</scope>
    <source>
        <strain evidence="15">CBS 9802 / IAM 14324 / JCM 22182 / KY 12970</strain>
    </source>
</reference>
<evidence type="ECO:0000259" key="12">
    <source>
        <dbReference type="PROSITE" id="PS51192"/>
    </source>
</evidence>
<dbReference type="HOGENOM" id="CLU_252770_0_0_1"/>
<dbReference type="EC" id="5.6.2.4" evidence="9"/>
<evidence type="ECO:0000256" key="6">
    <source>
        <dbReference type="ARBA" id="ARBA00023235"/>
    </source>
</evidence>
<comment type="caution">
    <text evidence="14">The sequence shown here is derived from an EMBL/GenBank/DDBJ whole genome shotgun (WGS) entry which is preliminary data.</text>
</comment>
<evidence type="ECO:0000256" key="2">
    <source>
        <dbReference type="ARBA" id="ARBA00022741"/>
    </source>
</evidence>
<dbReference type="PROSITE" id="PS51192">
    <property type="entry name" value="HELICASE_ATP_BIND_1"/>
    <property type="match status" value="1"/>
</dbReference>
<feature type="compositionally biased region" description="Polar residues" evidence="11">
    <location>
        <begin position="295"/>
        <end position="304"/>
    </location>
</feature>
<feature type="domain" description="Helicase ATP-binding" evidence="12">
    <location>
        <begin position="344"/>
        <end position="516"/>
    </location>
</feature>
<comment type="similarity">
    <text evidence="1">Belongs to the helicase family. SKI2 subfamily.</text>
</comment>
<dbReference type="RefSeq" id="XP_014564954.1">
    <property type="nucleotide sequence ID" value="XM_014709468.1"/>
</dbReference>
<dbReference type="InParanoid" id="G7DUL1"/>
<dbReference type="PANTHER" id="PTHR47835:SF3">
    <property type="entry name" value="HELICASE FOR MEIOSIS 1"/>
    <property type="match status" value="1"/>
</dbReference>
<feature type="domain" description="Helicase C-terminal" evidence="13">
    <location>
        <begin position="558"/>
        <end position="738"/>
    </location>
</feature>
<dbReference type="GO" id="GO:0016787">
    <property type="term" value="F:hydrolase activity"/>
    <property type="evidence" value="ECO:0007669"/>
    <property type="project" value="UniProtKB-KW"/>
</dbReference>
<dbReference type="InterPro" id="IPR036388">
    <property type="entry name" value="WH-like_DNA-bd_sf"/>
</dbReference>
<dbReference type="Gene3D" id="1.10.3380.10">
    <property type="entry name" value="Sec63 N-terminal domain-like domain"/>
    <property type="match status" value="1"/>
</dbReference>
<dbReference type="InterPro" id="IPR057842">
    <property type="entry name" value="WH_MER3"/>
</dbReference>
<dbReference type="OrthoDB" id="5575at2759"/>
<feature type="region of interest" description="Disordered" evidence="11">
    <location>
        <begin position="262"/>
        <end position="315"/>
    </location>
</feature>
<evidence type="ECO:0000256" key="11">
    <source>
        <dbReference type="SAM" id="MobiDB-lite"/>
    </source>
</evidence>
<dbReference type="SMART" id="SM00973">
    <property type="entry name" value="Sec63"/>
    <property type="match status" value="1"/>
</dbReference>
<dbReference type="PROSITE" id="PS51194">
    <property type="entry name" value="HELICASE_CTER"/>
    <property type="match status" value="1"/>
</dbReference>
<dbReference type="SUPFAM" id="SSF52540">
    <property type="entry name" value="P-loop containing nucleoside triphosphate hydrolases"/>
    <property type="match status" value="1"/>
</dbReference>
<protein>
    <recommendedName>
        <fullName evidence="9">DNA 3'-5' helicase</fullName>
        <ecNumber evidence="9">5.6.2.4</ecNumber>
    </recommendedName>
</protein>
<dbReference type="InterPro" id="IPR011545">
    <property type="entry name" value="DEAD/DEAH_box_helicase_dom"/>
</dbReference>
<dbReference type="GO" id="GO:0003676">
    <property type="term" value="F:nucleic acid binding"/>
    <property type="evidence" value="ECO:0007669"/>
    <property type="project" value="InterPro"/>
</dbReference>
<keyword evidence="2" id="KW-0547">Nucleotide-binding</keyword>
<dbReference type="InterPro" id="IPR027417">
    <property type="entry name" value="P-loop_NTPase"/>
</dbReference>
<dbReference type="InterPro" id="IPR004179">
    <property type="entry name" value="Sec63-dom"/>
</dbReference>
<evidence type="ECO:0000256" key="10">
    <source>
        <dbReference type="ARBA" id="ARBA00048988"/>
    </source>
</evidence>
<comment type="catalytic activity">
    <reaction evidence="8">
        <text>Couples ATP hydrolysis with the unwinding of duplex DNA by translocating in the 3'-5' direction.</text>
        <dbReference type="EC" id="5.6.2.4"/>
    </reaction>
</comment>
<sequence>MDRSSLAHRRDLEPDSRNVYHPSAGFRAPATPIRTPTSLSRPFTPKLPCYRFPQVFASPSALSIDCQVPTRDSSETHTPDARNIGTFSIAQPPTPFTLRTSLHTRSGMTGTPQYAHKKFVPAPYTRPPSQQPLLIPQARRADPSDEALGDRRYKAQLWQGPDAARCLGPCQSHVGILARAAQSADWHHQRCEGSELEQDENHFAHERAHSPLSEEQYWSDDEQLSMALTSDPLTSPTPVALPVDRNSADAAAAAHERDALGSPDACIHTSRGCQANPVQRKTSGMPSRADESRQARYQQGQATPLSRLPTKPAAELRSTTALPDAHRSCFPFTTFNIMQSQCYESVYQSDSNVVVSAPTSSGKTVLFELGVLRALSANGRARAIYFAPTKSLCAERLNAWSRKFLPLGFACAEITGDTDVHNLAVIKQARVIVTTPEKWDSITRRWPENQAMLSSIALICIDECHTLNEKRGSTLEVIVMRMRSRVLGLRVIAVSATVPNVSDVAQWLHASDGSPAICLSFGDEVRPCALTRAVCAYPRKPQTNDFVFARSLDSKLIDVVQKYCDHRPALIFCNSRKACAQAAETLVADIGKAKAKPWPRSKPMQARPEDSTLAYTTAAGIGFHHAGLSQRDRQLIEQSFLDGALHAICTTSTLAVGVNLPAYAVIIKGTRIYSEGSMQDYSNLDMLQMAGRAGRPQFDKSGVVVIMTDNDSRSKYEHLTASKTTVESCLHTSLAEHINAECQLGTITSFETAIAWIKSSFLRVRIGKNPRLYGIIDDTVSPDAKLEEIVRDCLLCLVRDGIMSDQAGLKVFACTPYGGILSKFCISHKTFAKLLAASDSGTMRGLLEAIASADEFSTMRLTTSDRQAYAEAARKHNIRFEVAKVGTVKDKIFVLVQLVISRVSMHESKSNASFHSDHLQAWPHLLRITKALVEICLVSQHGASIRAALELMRSINARAWEGSKTELQQIDGIGDKFAEKLASARPPIHNLLALRQTDSSRLELLLHKNQAICHRMIQQARSYPQLTVEFEKPREQVREEGVVVDVDVRIAREDTSEAAQRPKKATRDDSISLLITTTDDQFVYYSRIKSSKLVAPRVCHISTKLVKASQKLVAYASSDVVVGLAVRSVYTPHTRHDDFPRRHSSPSELAGDHLRLLEGLEADDFTSELDAPSATAAANVASSSSKVSTPERLPNGNYRCGHSCVDRKRCRHLCCREGTHKPPAAHVRAVASKKQAHNAERKSQAEGHVKIKAPPLRQLDIAEQLKIARESKKAQDALRHAVLNRVKIADDSDKAMCDLADSDGSLPGVYPLMLPPSTPAQVTSPATSLGEDNAHTQNLKRKRVAIIEDSDDDIELVHKSNKLIDEGSRDRPHEAPLFLPSSSASIQDQYDILSDAEDDLAPDQAADELTELEEFEAWLRDCVQII</sequence>
<dbReference type="eggNOG" id="KOG0952">
    <property type="taxonomic scope" value="Eukaryota"/>
</dbReference>
<dbReference type="EMBL" id="BABT02000029">
    <property type="protein sequence ID" value="GAA94271.1"/>
    <property type="molecule type" value="Genomic_DNA"/>
</dbReference>
<keyword evidence="15" id="KW-1185">Reference proteome</keyword>
<dbReference type="GO" id="GO:0051321">
    <property type="term" value="P:meiotic cell cycle"/>
    <property type="evidence" value="ECO:0007669"/>
    <property type="project" value="UniProtKB-KW"/>
</dbReference>
<proteinExistence type="inferred from homology"/>
<evidence type="ECO:0000259" key="13">
    <source>
        <dbReference type="PROSITE" id="PS51194"/>
    </source>
</evidence>
<keyword evidence="5" id="KW-0067">ATP-binding</keyword>
<evidence type="ECO:0000256" key="7">
    <source>
        <dbReference type="ARBA" id="ARBA00023254"/>
    </source>
</evidence>
<evidence type="ECO:0000313" key="14">
    <source>
        <dbReference type="EMBL" id="GAA94271.1"/>
    </source>
</evidence>
<dbReference type="Pfam" id="PF23445">
    <property type="entry name" value="WHD_SNRNP200"/>
    <property type="match status" value="1"/>
</dbReference>
<feature type="compositionally biased region" description="Polar residues" evidence="11">
    <location>
        <begin position="271"/>
        <end position="285"/>
    </location>
</feature>